<feature type="compositionally biased region" description="Basic and acidic residues" evidence="1">
    <location>
        <begin position="229"/>
        <end position="241"/>
    </location>
</feature>
<feature type="transmembrane region" description="Helical" evidence="2">
    <location>
        <begin position="183"/>
        <end position="205"/>
    </location>
</feature>
<dbReference type="InterPro" id="IPR007065">
    <property type="entry name" value="HPP"/>
</dbReference>
<dbReference type="EMBL" id="MU005764">
    <property type="protein sequence ID" value="KAF2714984.1"/>
    <property type="molecule type" value="Genomic_DNA"/>
</dbReference>
<gene>
    <name evidence="4" type="ORF">K504DRAFT_445902</name>
</gene>
<feature type="transmembrane region" description="Helical" evidence="2">
    <location>
        <begin position="54"/>
        <end position="75"/>
    </location>
</feature>
<feature type="transmembrane region" description="Helical" evidence="2">
    <location>
        <begin position="115"/>
        <end position="134"/>
    </location>
</feature>
<evidence type="ECO:0000256" key="2">
    <source>
        <dbReference type="SAM" id="Phobius"/>
    </source>
</evidence>
<protein>
    <submittedName>
        <fullName evidence="4">HPP-domain-containing protein</fullName>
    </submittedName>
</protein>
<dbReference type="Pfam" id="PF04982">
    <property type="entry name" value="TM_HPP"/>
    <property type="match status" value="1"/>
</dbReference>
<name>A0A6G1KQ53_9PLEO</name>
<keyword evidence="2" id="KW-0812">Transmembrane</keyword>
<keyword evidence="2" id="KW-1133">Transmembrane helix</keyword>
<keyword evidence="2" id="KW-0472">Membrane</keyword>
<evidence type="ECO:0000256" key="1">
    <source>
        <dbReference type="SAM" id="MobiDB-lite"/>
    </source>
</evidence>
<dbReference type="PANTHER" id="PTHR33741:SF5">
    <property type="entry name" value="TRANSMEMBRANE PROTEIN DDB_G0269096-RELATED"/>
    <property type="match status" value="1"/>
</dbReference>
<dbReference type="InterPro" id="IPR058581">
    <property type="entry name" value="TM_HPP"/>
</dbReference>
<evidence type="ECO:0000259" key="3">
    <source>
        <dbReference type="Pfam" id="PF04982"/>
    </source>
</evidence>
<feature type="domain" description="HPP transmembrane region" evidence="3">
    <location>
        <begin position="53"/>
        <end position="213"/>
    </location>
</feature>
<feature type="compositionally biased region" description="Polar residues" evidence="1">
    <location>
        <begin position="322"/>
        <end position="336"/>
    </location>
</feature>
<proteinExistence type="predicted"/>
<feature type="transmembrane region" description="Helical" evidence="2">
    <location>
        <begin position="141"/>
        <end position="163"/>
    </location>
</feature>
<feature type="region of interest" description="Disordered" evidence="1">
    <location>
        <begin position="229"/>
        <end position="348"/>
    </location>
</feature>
<keyword evidence="5" id="KW-1185">Reference proteome</keyword>
<feature type="compositionally biased region" description="Acidic residues" evidence="1">
    <location>
        <begin position="252"/>
        <end position="272"/>
    </location>
</feature>
<organism evidence="4 5">
    <name type="scientific">Pleomassaria siparia CBS 279.74</name>
    <dbReference type="NCBI Taxonomy" id="1314801"/>
    <lineage>
        <taxon>Eukaryota</taxon>
        <taxon>Fungi</taxon>
        <taxon>Dikarya</taxon>
        <taxon>Ascomycota</taxon>
        <taxon>Pezizomycotina</taxon>
        <taxon>Dothideomycetes</taxon>
        <taxon>Pleosporomycetidae</taxon>
        <taxon>Pleosporales</taxon>
        <taxon>Pleomassariaceae</taxon>
        <taxon>Pleomassaria</taxon>
    </lineage>
</organism>
<sequence>MAPSSLIQKAEGLNFDIDTYTNPYTPPSPLSRFPTWISRFLGYRREKKPDIGNVLGAVWSCVGTFCGLAVVAAVFNTSEWIQRHHPPALIASFGASAILEYNAIRSPLSQPRNMFFGHILSALVGVSITKLFLLHPGFEHLKWLAGAISCGAASALMLLTGTVHPPGGASAVLAATSPEITDMGWWFVVLVAWGTTLMLMVGLAMNNVQRQFPMYWWTPVDLRQLQRARKDSDLETGEKRSNSSGLGNGSKEEEEQEEEQEVKEEKEQEEERNEMISISASGIRIPEDVTLSAEEESVLRELRGRLRKMGEDEEVEGCNVERASSSRCSTMVQSRNGSRRSETGIPPS</sequence>
<accession>A0A6G1KQ53</accession>
<dbReference type="AlphaFoldDB" id="A0A6G1KQ53"/>
<feature type="compositionally biased region" description="Basic and acidic residues" evidence="1">
    <location>
        <begin position="297"/>
        <end position="310"/>
    </location>
</feature>
<dbReference type="OrthoDB" id="2016548at2759"/>
<evidence type="ECO:0000313" key="5">
    <source>
        <dbReference type="Proteomes" id="UP000799428"/>
    </source>
</evidence>
<dbReference type="PANTHER" id="PTHR33741">
    <property type="entry name" value="TRANSMEMBRANE PROTEIN DDB_G0269096-RELATED"/>
    <property type="match status" value="1"/>
</dbReference>
<dbReference type="Proteomes" id="UP000799428">
    <property type="component" value="Unassembled WGS sequence"/>
</dbReference>
<evidence type="ECO:0000313" key="4">
    <source>
        <dbReference type="EMBL" id="KAF2714984.1"/>
    </source>
</evidence>
<reference evidence="4" key="1">
    <citation type="journal article" date="2020" name="Stud. Mycol.">
        <title>101 Dothideomycetes genomes: a test case for predicting lifestyles and emergence of pathogens.</title>
        <authorList>
            <person name="Haridas S."/>
            <person name="Albert R."/>
            <person name="Binder M."/>
            <person name="Bloem J."/>
            <person name="Labutti K."/>
            <person name="Salamov A."/>
            <person name="Andreopoulos B."/>
            <person name="Baker S."/>
            <person name="Barry K."/>
            <person name="Bills G."/>
            <person name="Bluhm B."/>
            <person name="Cannon C."/>
            <person name="Castanera R."/>
            <person name="Culley D."/>
            <person name="Daum C."/>
            <person name="Ezra D."/>
            <person name="Gonzalez J."/>
            <person name="Henrissat B."/>
            <person name="Kuo A."/>
            <person name="Liang C."/>
            <person name="Lipzen A."/>
            <person name="Lutzoni F."/>
            <person name="Magnuson J."/>
            <person name="Mondo S."/>
            <person name="Nolan M."/>
            <person name="Ohm R."/>
            <person name="Pangilinan J."/>
            <person name="Park H.-J."/>
            <person name="Ramirez L."/>
            <person name="Alfaro M."/>
            <person name="Sun H."/>
            <person name="Tritt A."/>
            <person name="Yoshinaga Y."/>
            <person name="Zwiers L.-H."/>
            <person name="Turgeon B."/>
            <person name="Goodwin S."/>
            <person name="Spatafora J."/>
            <person name="Crous P."/>
            <person name="Grigoriev I."/>
        </authorList>
    </citation>
    <scope>NUCLEOTIDE SEQUENCE</scope>
    <source>
        <strain evidence="4">CBS 279.74</strain>
    </source>
</reference>